<evidence type="ECO:0000313" key="1">
    <source>
        <dbReference type="EMBL" id="GJE75898.1"/>
    </source>
</evidence>
<protein>
    <submittedName>
        <fullName evidence="1">Uncharacterized protein</fullName>
    </submittedName>
</protein>
<dbReference type="Proteomes" id="UP001055093">
    <property type="component" value="Unassembled WGS sequence"/>
</dbReference>
<organism evidence="1 2">
    <name type="scientific">Methylorubrum suomiense</name>
    <dbReference type="NCBI Taxonomy" id="144191"/>
    <lineage>
        <taxon>Bacteria</taxon>
        <taxon>Pseudomonadati</taxon>
        <taxon>Pseudomonadota</taxon>
        <taxon>Alphaproteobacteria</taxon>
        <taxon>Hyphomicrobiales</taxon>
        <taxon>Methylobacteriaceae</taxon>
        <taxon>Methylorubrum</taxon>
    </lineage>
</organism>
<reference evidence="1" key="2">
    <citation type="submission" date="2021-08" db="EMBL/GenBank/DDBJ databases">
        <authorList>
            <person name="Tani A."/>
            <person name="Ola A."/>
            <person name="Ogura Y."/>
            <person name="Katsura K."/>
            <person name="Hayashi T."/>
        </authorList>
    </citation>
    <scope>NUCLEOTIDE SEQUENCE</scope>
    <source>
        <strain evidence="1">DSM 14458</strain>
    </source>
</reference>
<sequence>MSLDVEVWDYTFGERAPDFVLTIRGETIGRVYHCEVRHGGPRWVWTIVCAMRWGTVEKPAIPLGGEAETKAEAIEELRASWAVEREWRRRLREVTATTHGCWSGNLLAAVWWGYEAEAGREKGAPAEAEAPGA</sequence>
<dbReference type="EMBL" id="BPRE01000007">
    <property type="protein sequence ID" value="GJE75898.1"/>
    <property type="molecule type" value="Genomic_DNA"/>
</dbReference>
<name>A0ABQ4UUV3_9HYPH</name>
<proteinExistence type="predicted"/>
<reference evidence="1" key="1">
    <citation type="journal article" date="2021" name="Front. Microbiol.">
        <title>Comprehensive Comparative Genomics and Phenotyping of Methylobacterium Species.</title>
        <authorList>
            <person name="Alessa O."/>
            <person name="Ogura Y."/>
            <person name="Fujitani Y."/>
            <person name="Takami H."/>
            <person name="Hayashi T."/>
            <person name="Sahin N."/>
            <person name="Tani A."/>
        </authorList>
    </citation>
    <scope>NUCLEOTIDE SEQUENCE</scope>
    <source>
        <strain evidence="1">DSM 14458</strain>
    </source>
</reference>
<dbReference type="RefSeq" id="WP_238308065.1">
    <property type="nucleotide sequence ID" value="NZ_BPRE01000007.1"/>
</dbReference>
<evidence type="ECO:0000313" key="2">
    <source>
        <dbReference type="Proteomes" id="UP001055093"/>
    </source>
</evidence>
<keyword evidence="2" id="KW-1185">Reference proteome</keyword>
<accession>A0ABQ4UUV3</accession>
<comment type="caution">
    <text evidence="1">The sequence shown here is derived from an EMBL/GenBank/DDBJ whole genome shotgun (WGS) entry which is preliminary data.</text>
</comment>
<gene>
    <name evidence="1" type="ORF">BGCPKDLD_2485</name>
</gene>